<evidence type="ECO:0000256" key="2">
    <source>
        <dbReference type="ARBA" id="ARBA00010007"/>
    </source>
</evidence>
<dbReference type="CDD" id="cd03042">
    <property type="entry name" value="GST_N_Zeta"/>
    <property type="match status" value="1"/>
</dbReference>
<proteinExistence type="inferred from homology"/>
<dbReference type="InterPro" id="IPR040079">
    <property type="entry name" value="Glutathione_S-Trfase"/>
</dbReference>
<accession>A0A9Q1QQN5</accession>
<dbReference type="GO" id="GO:0006749">
    <property type="term" value="P:glutathione metabolic process"/>
    <property type="evidence" value="ECO:0007669"/>
    <property type="project" value="TreeGrafter"/>
</dbReference>
<evidence type="ECO:0000256" key="1">
    <source>
        <dbReference type="ARBA" id="ARBA00003701"/>
    </source>
</evidence>
<name>A0A9Q1QQN5_9CARY</name>
<dbReference type="EMBL" id="JAKOGI010000017">
    <property type="protein sequence ID" value="KAJ8450151.1"/>
    <property type="molecule type" value="Genomic_DNA"/>
</dbReference>
<dbReference type="PROSITE" id="PS50404">
    <property type="entry name" value="GST_NTER"/>
    <property type="match status" value="1"/>
</dbReference>
<dbReference type="InterPro" id="IPR036282">
    <property type="entry name" value="Glutathione-S-Trfase_C_sf"/>
</dbReference>
<keyword evidence="4" id="KW-0808">Transferase</keyword>
<evidence type="ECO:0000259" key="7">
    <source>
        <dbReference type="PROSITE" id="PS50404"/>
    </source>
</evidence>
<comment type="catalytic activity">
    <reaction evidence="5">
        <text>RX + glutathione = an S-substituted glutathione + a halide anion + H(+)</text>
        <dbReference type="Rhea" id="RHEA:16437"/>
        <dbReference type="ChEBI" id="CHEBI:15378"/>
        <dbReference type="ChEBI" id="CHEBI:16042"/>
        <dbReference type="ChEBI" id="CHEBI:17792"/>
        <dbReference type="ChEBI" id="CHEBI:57925"/>
        <dbReference type="ChEBI" id="CHEBI:90779"/>
        <dbReference type="EC" id="2.5.1.18"/>
    </reaction>
</comment>
<dbReference type="AlphaFoldDB" id="A0A9Q1QQN5"/>
<evidence type="ECO:0000256" key="3">
    <source>
        <dbReference type="ARBA" id="ARBA00012452"/>
    </source>
</evidence>
<comment type="similarity">
    <text evidence="2">Belongs to the GST superfamily. Zeta family.</text>
</comment>
<sequence length="217" mass="24164">MEDDSSLSSSSSSSLALSIKLYSYWESSCSWRVRFALKLKGLPYEYKPVDLRKGEQLSPEFEKISPLQYVPVLVDDGVVVSDSLAILMYLEDKYPQNQLLPTDPRRRAVNLQGSIEKKLGKEECLAWAQQVIEKGFTALEKLLKDCAGSYSTGDEVSMADVFLAPQISVAISRFQIAMSKFPTLSKIHESCKALPAFQASLPEKQPDYPDPARSTIA</sequence>
<evidence type="ECO:0000256" key="4">
    <source>
        <dbReference type="ARBA" id="ARBA00022679"/>
    </source>
</evidence>
<dbReference type="Gene3D" id="1.20.1050.10">
    <property type="match status" value="1"/>
</dbReference>
<dbReference type="PANTHER" id="PTHR42673:SF7">
    <property type="entry name" value="GLUTATHIONE S-TRANSFERASE ZETA CLASS-LIKE"/>
    <property type="match status" value="1"/>
</dbReference>
<dbReference type="InterPro" id="IPR010987">
    <property type="entry name" value="Glutathione-S-Trfase_C-like"/>
</dbReference>
<evidence type="ECO:0000256" key="5">
    <source>
        <dbReference type="ARBA" id="ARBA00047960"/>
    </source>
</evidence>
<dbReference type="GO" id="GO:0004364">
    <property type="term" value="F:glutathione transferase activity"/>
    <property type="evidence" value="ECO:0007669"/>
    <property type="project" value="UniProtKB-EC"/>
</dbReference>
<dbReference type="PANTHER" id="PTHR42673">
    <property type="entry name" value="MALEYLACETOACETATE ISOMERASE"/>
    <property type="match status" value="1"/>
</dbReference>
<organism evidence="9 10">
    <name type="scientific">Carnegiea gigantea</name>
    <dbReference type="NCBI Taxonomy" id="171969"/>
    <lineage>
        <taxon>Eukaryota</taxon>
        <taxon>Viridiplantae</taxon>
        <taxon>Streptophyta</taxon>
        <taxon>Embryophyta</taxon>
        <taxon>Tracheophyta</taxon>
        <taxon>Spermatophyta</taxon>
        <taxon>Magnoliopsida</taxon>
        <taxon>eudicotyledons</taxon>
        <taxon>Gunneridae</taxon>
        <taxon>Pentapetalae</taxon>
        <taxon>Caryophyllales</taxon>
        <taxon>Cactineae</taxon>
        <taxon>Cactaceae</taxon>
        <taxon>Cactoideae</taxon>
        <taxon>Echinocereeae</taxon>
        <taxon>Carnegiea</taxon>
    </lineage>
</organism>
<protein>
    <recommendedName>
        <fullName evidence="3">glutathione transferase</fullName>
        <ecNumber evidence="3">2.5.1.18</ecNumber>
    </recommendedName>
    <alternativeName>
        <fullName evidence="6">GST class-zeta</fullName>
    </alternativeName>
</protein>
<dbReference type="FunFam" id="3.40.30.10:FF:000100">
    <property type="entry name" value="Glutathione S-transferase Z1"/>
    <property type="match status" value="1"/>
</dbReference>
<dbReference type="GO" id="GO:0016034">
    <property type="term" value="F:maleylacetoacetate isomerase activity"/>
    <property type="evidence" value="ECO:0007669"/>
    <property type="project" value="TreeGrafter"/>
</dbReference>
<comment type="function">
    <text evidence="1">Conjugation of reduced glutathione to a wide number of exogenous and endogenous hydrophobic electrophiles.</text>
</comment>
<comment type="caution">
    <text evidence="9">The sequence shown here is derived from an EMBL/GenBank/DDBJ whole genome shotgun (WGS) entry which is preliminary data.</text>
</comment>
<feature type="domain" description="GST N-terminal" evidence="7">
    <location>
        <begin position="17"/>
        <end position="98"/>
    </location>
</feature>
<dbReference type="Pfam" id="PF14497">
    <property type="entry name" value="GST_C_3"/>
    <property type="match status" value="1"/>
</dbReference>
<dbReference type="SUPFAM" id="SSF52833">
    <property type="entry name" value="Thioredoxin-like"/>
    <property type="match status" value="1"/>
</dbReference>
<dbReference type="InterPro" id="IPR036249">
    <property type="entry name" value="Thioredoxin-like_sf"/>
</dbReference>
<dbReference type="GO" id="GO:0006559">
    <property type="term" value="P:L-phenylalanine catabolic process"/>
    <property type="evidence" value="ECO:0007669"/>
    <property type="project" value="TreeGrafter"/>
</dbReference>
<dbReference type="Proteomes" id="UP001153076">
    <property type="component" value="Unassembled WGS sequence"/>
</dbReference>
<evidence type="ECO:0000313" key="9">
    <source>
        <dbReference type="EMBL" id="KAJ8450151.1"/>
    </source>
</evidence>
<evidence type="ECO:0000259" key="8">
    <source>
        <dbReference type="PROSITE" id="PS50405"/>
    </source>
</evidence>
<feature type="domain" description="GST C-terminal" evidence="8">
    <location>
        <begin position="89"/>
        <end position="210"/>
    </location>
</feature>
<dbReference type="SFLD" id="SFLDS00019">
    <property type="entry name" value="Glutathione_Transferase_(cytos"/>
    <property type="match status" value="1"/>
</dbReference>
<dbReference type="SFLD" id="SFLDG00358">
    <property type="entry name" value="Main_(cytGST)"/>
    <property type="match status" value="1"/>
</dbReference>
<dbReference type="InterPro" id="IPR034333">
    <property type="entry name" value="GST_Zeta_N"/>
</dbReference>
<dbReference type="Pfam" id="PF13409">
    <property type="entry name" value="GST_N_2"/>
    <property type="match status" value="1"/>
</dbReference>
<reference evidence="9" key="1">
    <citation type="submission" date="2022-04" db="EMBL/GenBank/DDBJ databases">
        <title>Carnegiea gigantea Genome sequencing and assembly v2.</title>
        <authorList>
            <person name="Copetti D."/>
            <person name="Sanderson M.J."/>
            <person name="Burquez A."/>
            <person name="Wojciechowski M.F."/>
        </authorList>
    </citation>
    <scope>NUCLEOTIDE SEQUENCE</scope>
    <source>
        <strain evidence="9">SGP5-SGP5p</strain>
        <tissue evidence="9">Aerial part</tissue>
    </source>
</reference>
<evidence type="ECO:0000256" key="6">
    <source>
        <dbReference type="ARBA" id="ARBA00077048"/>
    </source>
</evidence>
<dbReference type="Gene3D" id="3.40.30.10">
    <property type="entry name" value="Glutaredoxin"/>
    <property type="match status" value="1"/>
</dbReference>
<evidence type="ECO:0000313" key="10">
    <source>
        <dbReference type="Proteomes" id="UP001153076"/>
    </source>
</evidence>
<dbReference type="InterPro" id="IPR004045">
    <property type="entry name" value="Glutathione_S-Trfase_N"/>
</dbReference>
<gene>
    <name evidence="9" type="ORF">Cgig2_033345</name>
</gene>
<dbReference type="OrthoDB" id="4951845at2759"/>
<dbReference type="EC" id="2.5.1.18" evidence="3"/>
<keyword evidence="10" id="KW-1185">Reference proteome</keyword>
<dbReference type="PROSITE" id="PS50405">
    <property type="entry name" value="GST_CTER"/>
    <property type="match status" value="1"/>
</dbReference>
<dbReference type="InterPro" id="IPR004046">
    <property type="entry name" value="GST_C"/>
</dbReference>
<dbReference type="SUPFAM" id="SSF47616">
    <property type="entry name" value="GST C-terminal domain-like"/>
    <property type="match status" value="1"/>
</dbReference>